<reference evidence="2 3" key="1">
    <citation type="submission" date="2018-11" db="EMBL/GenBank/DDBJ databases">
        <title>Genome assembly of Steccherinum ochraceum LE-BIN_3174, the white-rot fungus of the Steccherinaceae family (The Residual Polyporoid clade, Polyporales, Basidiomycota).</title>
        <authorList>
            <person name="Fedorova T.V."/>
            <person name="Glazunova O.A."/>
            <person name="Landesman E.O."/>
            <person name="Moiseenko K.V."/>
            <person name="Psurtseva N.V."/>
            <person name="Savinova O.S."/>
            <person name="Shakhova N.V."/>
            <person name="Tyazhelova T.V."/>
            <person name="Vasina D.V."/>
        </authorList>
    </citation>
    <scope>NUCLEOTIDE SEQUENCE [LARGE SCALE GENOMIC DNA]</scope>
    <source>
        <strain evidence="2 3">LE-BIN_3174</strain>
    </source>
</reference>
<feature type="compositionally biased region" description="Low complexity" evidence="1">
    <location>
        <begin position="434"/>
        <end position="451"/>
    </location>
</feature>
<evidence type="ECO:0000256" key="1">
    <source>
        <dbReference type="SAM" id="MobiDB-lite"/>
    </source>
</evidence>
<dbReference type="AlphaFoldDB" id="A0A4R0RY25"/>
<dbReference type="EMBL" id="RWJN01000049">
    <property type="protein sequence ID" value="TCD69088.1"/>
    <property type="molecule type" value="Genomic_DNA"/>
</dbReference>
<feature type="compositionally biased region" description="Polar residues" evidence="1">
    <location>
        <begin position="329"/>
        <end position="355"/>
    </location>
</feature>
<feature type="compositionally biased region" description="Basic and acidic residues" evidence="1">
    <location>
        <begin position="264"/>
        <end position="279"/>
    </location>
</feature>
<feature type="compositionally biased region" description="Low complexity" evidence="1">
    <location>
        <begin position="82"/>
        <end position="97"/>
    </location>
</feature>
<protein>
    <submittedName>
        <fullName evidence="2">Uncharacterized protein</fullName>
    </submittedName>
</protein>
<feature type="region of interest" description="Disordered" evidence="1">
    <location>
        <begin position="1"/>
        <end position="491"/>
    </location>
</feature>
<feature type="compositionally biased region" description="Low complexity" evidence="1">
    <location>
        <begin position="1"/>
        <end position="12"/>
    </location>
</feature>
<feature type="compositionally biased region" description="Basic and acidic residues" evidence="1">
    <location>
        <begin position="834"/>
        <end position="844"/>
    </location>
</feature>
<feature type="compositionally biased region" description="Low complexity" evidence="1">
    <location>
        <begin position="520"/>
        <end position="548"/>
    </location>
</feature>
<comment type="caution">
    <text evidence="2">The sequence shown here is derived from an EMBL/GenBank/DDBJ whole genome shotgun (WGS) entry which is preliminary data.</text>
</comment>
<feature type="compositionally biased region" description="Polar residues" evidence="1">
    <location>
        <begin position="33"/>
        <end position="63"/>
    </location>
</feature>
<gene>
    <name evidence="2" type="ORF">EIP91_008730</name>
</gene>
<feature type="compositionally biased region" description="Polar residues" evidence="1">
    <location>
        <begin position="786"/>
        <end position="806"/>
    </location>
</feature>
<feature type="compositionally biased region" description="Low complexity" evidence="1">
    <location>
        <begin position="104"/>
        <end position="118"/>
    </location>
</feature>
<feature type="region of interest" description="Disordered" evidence="1">
    <location>
        <begin position="734"/>
        <end position="979"/>
    </location>
</feature>
<feature type="compositionally biased region" description="Low complexity" evidence="1">
    <location>
        <begin position="151"/>
        <end position="166"/>
    </location>
</feature>
<evidence type="ECO:0000313" key="2">
    <source>
        <dbReference type="EMBL" id="TCD69088.1"/>
    </source>
</evidence>
<feature type="compositionally biased region" description="Basic and acidic residues" evidence="1">
    <location>
        <begin position="412"/>
        <end position="422"/>
    </location>
</feature>
<feature type="compositionally biased region" description="Basic and acidic residues" evidence="1">
    <location>
        <begin position="566"/>
        <end position="580"/>
    </location>
</feature>
<feature type="region of interest" description="Disordered" evidence="1">
    <location>
        <begin position="626"/>
        <end position="702"/>
    </location>
</feature>
<evidence type="ECO:0000313" key="3">
    <source>
        <dbReference type="Proteomes" id="UP000292702"/>
    </source>
</evidence>
<name>A0A4R0RY25_9APHY</name>
<feature type="compositionally biased region" description="Basic residues" evidence="1">
    <location>
        <begin position="549"/>
        <end position="559"/>
    </location>
</feature>
<keyword evidence="3" id="KW-1185">Reference proteome</keyword>
<feature type="region of interest" description="Disordered" evidence="1">
    <location>
        <begin position="519"/>
        <end position="612"/>
    </location>
</feature>
<feature type="compositionally biased region" description="Basic and acidic residues" evidence="1">
    <location>
        <begin position="1032"/>
        <end position="1045"/>
    </location>
</feature>
<feature type="compositionally biased region" description="Low complexity" evidence="1">
    <location>
        <begin position="209"/>
        <end position="231"/>
    </location>
</feature>
<sequence length="1084" mass="114696">MTMPSASAPSSSILTRERSFRLAPAGPRRRADPTTTKPDAIPSTRQTSAAAGPSTSVSRTASVGSAHLQRKEVAASASRNTRVSPPRSSPPSGSSVSETGRIKTSYSPTSSSPLSSASIGRATSSRLGAIPQRSYESFADFNTRRPTDPQASPSAHSHLSPSTSESFRVHSASVSRKSSVGTGTGSDREGGGHLDLKRLLSKPALPNHSGSSIISLPSDSEPSASASPASSRRLTTAQAQAHEILRQRTTTVTSTSSSAAAARQLREEASARHLREKASARSMSALAAVAPTSRPAPSTHRGSLTPPEREPASNSKVRTVLKRKPSARSGGSTPTVTAQTTSFSSNETSRGSASRQHARSSDTARPPQNAPASKRVVPGSVATVAVRGSLRADGPPTPTGLTPAGAVAHAYKQQEERREKLAEVSGWNDHQRTLHLQRSQSSLSSLSFAQLMPPSSSEDDKPSVVESAGSKKPGLLDEPSGGPYYTVFGSGSDRLVAAGGREDDWQLSFDAYYGCSGPQTTVTPAAATSPPPKSVSSLGSGAASGMKGLSRKMSGKLRKVAGTGRTGRDESPQVERKETAEGLGADKSWRRPFDGRMSVSQDRGNISLDVGRASSVDGFVKVEFKEKVSPTAASVPGDKLEPIRRPLKHEKSKSKDKEDEPSPSGSKLWKLMKRISTGGLRDKYQASHRASSPPPVPALPKDILPSRLTLDIQQAPSDELVGESGILLSRFMQSRSSMSGVRPSTAPSQRAPLRSETDPKSRPSTGNKTDPRPSTTTRSSSPMSSDIASTRFFQKTHSNRSSTTSYGEELPPLPGSSQGVVPVSKHILPPSELYRMDHDHDDSHPSTPVSMSRRKPARSRSVPDDPNFLTSPIEDRPSLPFPPRRIHQSHSVSAKASYSPPSPTIPAFTISGAVNNFPAPPALSLSMSEFGMASPSDSPRSAPPSRPRKSSRRSPPSGDSSPSPASTTKPSPVLPSVRTPILPSLSIDVFSRSRRSISTSSRSLPHQHHAAPVSPSPSSPSTFTSKSPLTFRDMESPRTALSEREKVAKWDDLLERSAKAGGTLHLGETGLMSDNLRFSVVSES</sequence>
<feature type="compositionally biased region" description="Low complexity" evidence="1">
    <location>
        <begin position="772"/>
        <end position="785"/>
    </location>
</feature>
<organism evidence="2 3">
    <name type="scientific">Steccherinum ochraceum</name>
    <dbReference type="NCBI Taxonomy" id="92696"/>
    <lineage>
        <taxon>Eukaryota</taxon>
        <taxon>Fungi</taxon>
        <taxon>Dikarya</taxon>
        <taxon>Basidiomycota</taxon>
        <taxon>Agaricomycotina</taxon>
        <taxon>Agaricomycetes</taxon>
        <taxon>Polyporales</taxon>
        <taxon>Steccherinaceae</taxon>
        <taxon>Steccherinum</taxon>
    </lineage>
</organism>
<dbReference type="Proteomes" id="UP000292702">
    <property type="component" value="Unassembled WGS sequence"/>
</dbReference>
<proteinExistence type="predicted"/>
<accession>A0A4R0RY25</accession>
<feature type="region of interest" description="Disordered" evidence="1">
    <location>
        <begin position="992"/>
        <end position="1045"/>
    </location>
</feature>
<dbReference type="OrthoDB" id="3364707at2759"/>
<feature type="compositionally biased region" description="Low complexity" evidence="1">
    <location>
        <begin position="953"/>
        <end position="971"/>
    </location>
</feature>
<feature type="compositionally biased region" description="Low complexity" evidence="1">
    <location>
        <begin position="247"/>
        <end position="263"/>
    </location>
</feature>
<feature type="compositionally biased region" description="Low complexity" evidence="1">
    <location>
        <begin position="1019"/>
        <end position="1030"/>
    </location>
</feature>
<feature type="compositionally biased region" description="Basic and acidic residues" evidence="1">
    <location>
        <begin position="186"/>
        <end position="198"/>
    </location>
</feature>